<dbReference type="EMBL" id="CP091511">
    <property type="protein sequence ID" value="UOO89546.1"/>
    <property type="molecule type" value="Genomic_DNA"/>
</dbReference>
<evidence type="ECO:0008006" key="4">
    <source>
        <dbReference type="Google" id="ProtNLM"/>
    </source>
</evidence>
<dbReference type="EMBL" id="CP091511">
    <property type="protein sequence ID" value="UOO89098.1"/>
    <property type="molecule type" value="Genomic_DNA"/>
</dbReference>
<gene>
    <name evidence="2" type="ORF">LVJ82_00760</name>
    <name evidence="1" type="ORF">LVJ82_16900</name>
</gene>
<reference evidence="2" key="1">
    <citation type="submission" date="2021-12" db="EMBL/GenBank/DDBJ databases">
        <authorList>
            <person name="Veyrier F.J."/>
        </authorList>
    </citation>
    <scope>NUCLEOTIDE SEQUENCE</scope>
    <source>
        <strain evidence="2">SN4</strain>
    </source>
</reference>
<name>A0ABY4E174_9NEIS</name>
<evidence type="ECO:0000313" key="2">
    <source>
        <dbReference type="EMBL" id="UOO89546.1"/>
    </source>
</evidence>
<evidence type="ECO:0000313" key="3">
    <source>
        <dbReference type="Proteomes" id="UP000832011"/>
    </source>
</evidence>
<organism evidence="2 3">
    <name type="scientific">Vitreoscilla massiliensis</name>
    <dbReference type="NCBI Taxonomy" id="1689272"/>
    <lineage>
        <taxon>Bacteria</taxon>
        <taxon>Pseudomonadati</taxon>
        <taxon>Pseudomonadota</taxon>
        <taxon>Betaproteobacteria</taxon>
        <taxon>Neisseriales</taxon>
        <taxon>Neisseriaceae</taxon>
        <taxon>Vitreoscilla</taxon>
    </lineage>
</organism>
<protein>
    <recommendedName>
        <fullName evidence="4">Phage protein</fullName>
    </recommendedName>
</protein>
<proteinExistence type="predicted"/>
<dbReference type="Proteomes" id="UP000832011">
    <property type="component" value="Chromosome"/>
</dbReference>
<evidence type="ECO:0000313" key="1">
    <source>
        <dbReference type="EMBL" id="UOO89098.1"/>
    </source>
</evidence>
<accession>A0ABY4E174</accession>
<dbReference type="RefSeq" id="WP_244796731.1">
    <property type="nucleotide sequence ID" value="NZ_CP091511.1"/>
</dbReference>
<reference evidence="2 3" key="2">
    <citation type="journal article" date="2022" name="Res Sq">
        <title>Evolution of multicellular longitudinally dividing oral cavity symbionts (Neisseriaceae).</title>
        <authorList>
            <person name="Nyongesa S."/>
            <person name="Weber P."/>
            <person name="Bernet E."/>
            <person name="Pullido F."/>
            <person name="Nieckarz M."/>
            <person name="Delaby M."/>
            <person name="Nieves C."/>
            <person name="Viehboeck T."/>
            <person name="Krause N."/>
            <person name="Rivera-Millot A."/>
            <person name="Nakamura A."/>
            <person name="Vischer N."/>
            <person name="VanNieuwenhze M."/>
            <person name="Brun Y."/>
            <person name="Cava F."/>
            <person name="Bulgheresi S."/>
            <person name="Veyrier F."/>
        </authorList>
    </citation>
    <scope>NUCLEOTIDE SEQUENCE [LARGE SCALE GENOMIC DNA]</scope>
    <source>
        <strain evidence="2 3">SN4</strain>
    </source>
</reference>
<sequence length="78" mass="8982">MSTNKELLKALTRLVFDLKELFEESYGVAGLNLNGEIARWEDLTRGGFMDEWLFSYDAAYDLLEKIQSLESNSEAQEK</sequence>
<keyword evidence="3" id="KW-1185">Reference proteome</keyword>